<dbReference type="AlphaFoldDB" id="A0A084VIW9"/>
<dbReference type="EnsemblMetazoa" id="ASIC005235-RA">
    <property type="protein sequence ID" value="ASIC005235-PA"/>
    <property type="gene ID" value="ASIC005235"/>
</dbReference>
<feature type="compositionally biased region" description="Polar residues" evidence="2">
    <location>
        <begin position="86"/>
        <end position="107"/>
    </location>
</feature>
<feature type="chain" id="PRO_5001783438" evidence="3">
    <location>
        <begin position="27"/>
        <end position="408"/>
    </location>
</feature>
<dbReference type="EMBL" id="ATLV01013412">
    <property type="status" value="NOT_ANNOTATED_CDS"/>
    <property type="molecule type" value="Genomic_DNA"/>
</dbReference>
<gene>
    <name evidence="5" type="ORF">ZHAS_00005235</name>
</gene>
<dbReference type="GO" id="GO:0006508">
    <property type="term" value="P:proteolysis"/>
    <property type="evidence" value="ECO:0007669"/>
    <property type="project" value="InterPro"/>
</dbReference>
<dbReference type="GO" id="GO:0004252">
    <property type="term" value="F:serine-type endopeptidase activity"/>
    <property type="evidence" value="ECO:0007669"/>
    <property type="project" value="InterPro"/>
</dbReference>
<reference evidence="6" key="2">
    <citation type="submission" date="2020-05" db="UniProtKB">
        <authorList>
            <consortium name="EnsemblMetazoa"/>
        </authorList>
    </citation>
    <scope>IDENTIFICATION</scope>
</reference>
<feature type="region of interest" description="Disordered" evidence="2">
    <location>
        <begin position="75"/>
        <end position="107"/>
    </location>
</feature>
<dbReference type="InterPro" id="IPR051333">
    <property type="entry name" value="CLIP_Serine_Protease"/>
</dbReference>
<dbReference type="Gene3D" id="2.40.10.10">
    <property type="entry name" value="Trypsin-like serine proteases"/>
    <property type="match status" value="2"/>
</dbReference>
<feature type="domain" description="Peptidase S1" evidence="4">
    <location>
        <begin position="144"/>
        <end position="404"/>
    </location>
</feature>
<evidence type="ECO:0000256" key="2">
    <source>
        <dbReference type="SAM" id="MobiDB-lite"/>
    </source>
</evidence>
<organism evidence="5">
    <name type="scientific">Anopheles sinensis</name>
    <name type="common">Mosquito</name>
    <dbReference type="NCBI Taxonomy" id="74873"/>
    <lineage>
        <taxon>Eukaryota</taxon>
        <taxon>Metazoa</taxon>
        <taxon>Ecdysozoa</taxon>
        <taxon>Arthropoda</taxon>
        <taxon>Hexapoda</taxon>
        <taxon>Insecta</taxon>
        <taxon>Pterygota</taxon>
        <taxon>Neoptera</taxon>
        <taxon>Endopterygota</taxon>
        <taxon>Diptera</taxon>
        <taxon>Nematocera</taxon>
        <taxon>Culicoidea</taxon>
        <taxon>Culicidae</taxon>
        <taxon>Anophelinae</taxon>
        <taxon>Anopheles</taxon>
    </lineage>
</organism>
<dbReference type="PANTHER" id="PTHR24260:SF147">
    <property type="entry name" value="EG:BACR7A4.3 PROTEIN-RELATED"/>
    <property type="match status" value="1"/>
</dbReference>
<dbReference type="EMBL" id="KE524855">
    <property type="protein sequence ID" value="KFB37913.1"/>
    <property type="molecule type" value="Genomic_DNA"/>
</dbReference>
<proteinExistence type="inferred from homology"/>
<evidence type="ECO:0000313" key="6">
    <source>
        <dbReference type="EnsemblMetazoa" id="ASIC005235-PA"/>
    </source>
</evidence>
<accession>A0A084VIW9</accession>
<comment type="similarity">
    <text evidence="1">Belongs to the peptidase S1 family. CLIP subfamily.</text>
</comment>
<dbReference type="OrthoDB" id="7778592at2759"/>
<feature type="region of interest" description="Disordered" evidence="2">
    <location>
        <begin position="288"/>
        <end position="311"/>
    </location>
</feature>
<keyword evidence="7" id="KW-1185">Reference proteome</keyword>
<dbReference type="PROSITE" id="PS50240">
    <property type="entry name" value="TRYPSIN_DOM"/>
    <property type="match status" value="1"/>
</dbReference>
<dbReference type="Proteomes" id="UP000030765">
    <property type="component" value="Unassembled WGS sequence"/>
</dbReference>
<dbReference type="InterPro" id="IPR001254">
    <property type="entry name" value="Trypsin_dom"/>
</dbReference>
<reference evidence="5 7" key="1">
    <citation type="journal article" date="2014" name="BMC Genomics">
        <title>Genome sequence of Anopheles sinensis provides insight into genetics basis of mosquito competence for malaria parasites.</title>
        <authorList>
            <person name="Zhou D."/>
            <person name="Zhang D."/>
            <person name="Ding G."/>
            <person name="Shi L."/>
            <person name="Hou Q."/>
            <person name="Ye Y."/>
            <person name="Xu Y."/>
            <person name="Zhou H."/>
            <person name="Xiong C."/>
            <person name="Li S."/>
            <person name="Yu J."/>
            <person name="Hong S."/>
            <person name="Yu X."/>
            <person name="Zou P."/>
            <person name="Chen C."/>
            <person name="Chang X."/>
            <person name="Wang W."/>
            <person name="Lv Y."/>
            <person name="Sun Y."/>
            <person name="Ma L."/>
            <person name="Shen B."/>
            <person name="Zhu C."/>
        </authorList>
    </citation>
    <scope>NUCLEOTIDE SEQUENCE [LARGE SCALE GENOMIC DNA]</scope>
</reference>
<dbReference type="Pfam" id="PF00089">
    <property type="entry name" value="Trypsin"/>
    <property type="match status" value="1"/>
</dbReference>
<protein>
    <submittedName>
        <fullName evidence="5">AGAP000182-PA-like protein</fullName>
    </submittedName>
</protein>
<dbReference type="VEuPathDB" id="VectorBase:ASIS010307"/>
<evidence type="ECO:0000313" key="7">
    <source>
        <dbReference type="Proteomes" id="UP000030765"/>
    </source>
</evidence>
<dbReference type="SMART" id="SM00020">
    <property type="entry name" value="Tryp_SPc"/>
    <property type="match status" value="1"/>
</dbReference>
<dbReference type="OMA" id="GLRKWIS"/>
<dbReference type="InterPro" id="IPR009003">
    <property type="entry name" value="Peptidase_S1_PA"/>
</dbReference>
<dbReference type="InterPro" id="IPR043504">
    <property type="entry name" value="Peptidase_S1_PA_chymotrypsin"/>
</dbReference>
<dbReference type="STRING" id="74873.A0A084VIW9"/>
<evidence type="ECO:0000313" key="5">
    <source>
        <dbReference type="EMBL" id="KFB37913.1"/>
    </source>
</evidence>
<dbReference type="VEuPathDB" id="VectorBase:ASIC005235"/>
<sequence>MAVFWSFRGNLALVCSVLLCLGHSLAIPDNVSTTPFPVFLRSRFNPRMLETNEIQPKLELPKNVEEFEGLITVQSKGGVPSDADVRSTSSTPAYLQEPVSTSTVQPPSYTTVRSTVFDEKRYQSTTVDPLAAIRDPQDADECGLYTGTSDNFPWIAVLEHGGPDHSSGRKRTLSKGVLIDRHYVLTTVSSVQNSYPSWVLTGVRLGDTPTHREGILPSGKRTHSANSTLVRIPIGMVFLHESKDIALIRLAGDGVRNFTDHVRPVCLPKEDHRLEAFTIMSHVCEKRQTPPTPAVVHSRQGSPNRKNSRSRLQPVELLSGDECNRLLEPYGARLAGKSFCVYENATDTCTGPLGGPAVAKIRGRYHVVGLRSYLQTEVEVDGSELPSIYIRIGGFRKWISAVIKAIHS</sequence>
<feature type="signal peptide" evidence="3">
    <location>
        <begin position="1"/>
        <end position="26"/>
    </location>
</feature>
<dbReference type="PANTHER" id="PTHR24260">
    <property type="match status" value="1"/>
</dbReference>
<dbReference type="SUPFAM" id="SSF50494">
    <property type="entry name" value="Trypsin-like serine proteases"/>
    <property type="match status" value="1"/>
</dbReference>
<evidence type="ECO:0000256" key="1">
    <source>
        <dbReference type="ARBA" id="ARBA00024195"/>
    </source>
</evidence>
<evidence type="ECO:0000259" key="4">
    <source>
        <dbReference type="PROSITE" id="PS50240"/>
    </source>
</evidence>
<evidence type="ECO:0000256" key="3">
    <source>
        <dbReference type="SAM" id="SignalP"/>
    </source>
</evidence>
<name>A0A084VIW9_ANOSI</name>
<keyword evidence="3" id="KW-0732">Signal</keyword>